<feature type="domain" description="Thioredoxin" evidence="5">
    <location>
        <begin position="27"/>
        <end position="172"/>
    </location>
</feature>
<dbReference type="PANTHER" id="PTHR42852">
    <property type="entry name" value="THIOL:DISULFIDE INTERCHANGE PROTEIN DSBE"/>
    <property type="match status" value="1"/>
</dbReference>
<keyword evidence="3" id="KW-1015">Disulfide bond</keyword>
<evidence type="ECO:0000313" key="6">
    <source>
        <dbReference type="EMBL" id="QGY42970.1"/>
    </source>
</evidence>
<name>A0A6I6JPM7_9BACT</name>
<dbReference type="InterPro" id="IPR036249">
    <property type="entry name" value="Thioredoxin-like_sf"/>
</dbReference>
<protein>
    <submittedName>
        <fullName evidence="6">Redoxin domain-containing protein</fullName>
    </submittedName>
</protein>
<dbReference type="EMBL" id="CP046401">
    <property type="protein sequence ID" value="QGY42970.1"/>
    <property type="molecule type" value="Genomic_DNA"/>
</dbReference>
<gene>
    <name evidence="6" type="ORF">GM418_04645</name>
</gene>
<dbReference type="InterPro" id="IPR013740">
    <property type="entry name" value="Redoxin"/>
</dbReference>
<dbReference type="Proteomes" id="UP000428260">
    <property type="component" value="Chromosome"/>
</dbReference>
<comment type="subcellular location">
    <subcellularLocation>
        <location evidence="1">Cell envelope</location>
    </subcellularLocation>
</comment>
<dbReference type="Gene3D" id="3.40.30.10">
    <property type="entry name" value="Glutaredoxin"/>
    <property type="match status" value="1"/>
</dbReference>
<dbReference type="InterPro" id="IPR017937">
    <property type="entry name" value="Thioredoxin_CS"/>
</dbReference>
<evidence type="ECO:0000313" key="7">
    <source>
        <dbReference type="Proteomes" id="UP000428260"/>
    </source>
</evidence>
<accession>A0A6I6JPM7</accession>
<organism evidence="6 7">
    <name type="scientific">Maribellus comscasis</name>
    <dbReference type="NCBI Taxonomy" id="2681766"/>
    <lineage>
        <taxon>Bacteria</taxon>
        <taxon>Pseudomonadati</taxon>
        <taxon>Bacteroidota</taxon>
        <taxon>Bacteroidia</taxon>
        <taxon>Marinilabiliales</taxon>
        <taxon>Prolixibacteraceae</taxon>
        <taxon>Maribellus</taxon>
    </lineage>
</organism>
<keyword evidence="4" id="KW-0676">Redox-active center</keyword>
<dbReference type="GO" id="GO:0016491">
    <property type="term" value="F:oxidoreductase activity"/>
    <property type="evidence" value="ECO:0007669"/>
    <property type="project" value="InterPro"/>
</dbReference>
<dbReference type="KEGG" id="mcos:GM418_04645"/>
<dbReference type="SUPFAM" id="SSF52833">
    <property type="entry name" value="Thioredoxin-like"/>
    <property type="match status" value="1"/>
</dbReference>
<evidence type="ECO:0000259" key="5">
    <source>
        <dbReference type="PROSITE" id="PS51352"/>
    </source>
</evidence>
<evidence type="ECO:0000256" key="4">
    <source>
        <dbReference type="ARBA" id="ARBA00023284"/>
    </source>
</evidence>
<dbReference type="PROSITE" id="PS51352">
    <property type="entry name" value="THIOREDOXIN_2"/>
    <property type="match status" value="1"/>
</dbReference>
<dbReference type="PROSITE" id="PS00194">
    <property type="entry name" value="THIOREDOXIN_1"/>
    <property type="match status" value="1"/>
</dbReference>
<dbReference type="AlphaFoldDB" id="A0A6I6JPM7"/>
<evidence type="ECO:0000256" key="2">
    <source>
        <dbReference type="ARBA" id="ARBA00022748"/>
    </source>
</evidence>
<dbReference type="InterPro" id="IPR013766">
    <property type="entry name" value="Thioredoxin_domain"/>
</dbReference>
<keyword evidence="2" id="KW-0201">Cytochrome c-type biogenesis</keyword>
<dbReference type="InterPro" id="IPR050553">
    <property type="entry name" value="Thioredoxin_ResA/DsbE_sf"/>
</dbReference>
<dbReference type="PANTHER" id="PTHR42852:SF6">
    <property type="entry name" value="THIOL:DISULFIDE INTERCHANGE PROTEIN DSBE"/>
    <property type="match status" value="1"/>
</dbReference>
<evidence type="ECO:0000256" key="3">
    <source>
        <dbReference type="ARBA" id="ARBA00023157"/>
    </source>
</evidence>
<evidence type="ECO:0000256" key="1">
    <source>
        <dbReference type="ARBA" id="ARBA00004196"/>
    </source>
</evidence>
<sequence length="172" mass="19134">MKKLVLFIFAVVLGTGISLAQEPKIGINIGNKAPELIGKSVDGSTMKLSETQGKLVLLDFWAAWCGPCRRENPTVVSAYQKFKDKKFENGDGFTVFSVSLDRTEAAWKKAIADDKLVWPYHISDLQYWQSKHAAVYGVRSIPTNFLINEDGVIVARNLRGPALESALEKYVK</sequence>
<dbReference type="CDD" id="cd02966">
    <property type="entry name" value="TlpA_like_family"/>
    <property type="match status" value="1"/>
</dbReference>
<dbReference type="RefSeq" id="WP_158863634.1">
    <property type="nucleotide sequence ID" value="NZ_CP046401.1"/>
</dbReference>
<dbReference type="Pfam" id="PF08534">
    <property type="entry name" value="Redoxin"/>
    <property type="match status" value="1"/>
</dbReference>
<keyword evidence="7" id="KW-1185">Reference proteome</keyword>
<proteinExistence type="predicted"/>
<dbReference type="GO" id="GO:0017004">
    <property type="term" value="P:cytochrome complex assembly"/>
    <property type="evidence" value="ECO:0007669"/>
    <property type="project" value="UniProtKB-KW"/>
</dbReference>
<reference evidence="6 7" key="1">
    <citation type="submission" date="2019-11" db="EMBL/GenBank/DDBJ databases">
        <authorList>
            <person name="Zheng R.K."/>
            <person name="Sun C.M."/>
        </authorList>
    </citation>
    <scope>NUCLEOTIDE SEQUENCE [LARGE SCALE GENOMIC DNA]</scope>
    <source>
        <strain evidence="6 7">WC007</strain>
    </source>
</reference>
<dbReference type="GO" id="GO:0030313">
    <property type="term" value="C:cell envelope"/>
    <property type="evidence" value="ECO:0007669"/>
    <property type="project" value="UniProtKB-SubCell"/>
</dbReference>